<feature type="transmembrane region" description="Helical" evidence="6">
    <location>
        <begin position="26"/>
        <end position="46"/>
    </location>
</feature>
<dbReference type="InterPro" id="IPR002794">
    <property type="entry name" value="DUF92_TMEM19"/>
</dbReference>
<feature type="transmembrane region" description="Helical" evidence="6">
    <location>
        <begin position="74"/>
        <end position="92"/>
    </location>
</feature>
<feature type="transmembrane region" description="Helical" evidence="6">
    <location>
        <begin position="209"/>
        <end position="228"/>
    </location>
</feature>
<keyword evidence="4 6" id="KW-1133">Transmembrane helix</keyword>
<reference evidence="7 8" key="1">
    <citation type="submission" date="2014-03" db="EMBL/GenBank/DDBJ databases">
        <title>Complete genome sequence of the Radio-Resistant Rubrobacter radiotolerans RSPS-4.</title>
        <authorList>
            <person name="Egas C.C."/>
            <person name="Barroso C.C."/>
            <person name="Froufe H.J.C."/>
            <person name="Pacheco J.J."/>
            <person name="Albuquerque L.L."/>
            <person name="da Costa M.M.S."/>
        </authorList>
    </citation>
    <scope>NUCLEOTIDE SEQUENCE [LARGE SCALE GENOMIC DNA]</scope>
    <source>
        <strain evidence="7 8">RSPS-4</strain>
    </source>
</reference>
<dbReference type="eggNOG" id="COG1836">
    <property type="taxonomic scope" value="Bacteria"/>
</dbReference>
<dbReference type="PANTHER" id="PTHR13353:SF5">
    <property type="entry name" value="TRANSMEMBRANE PROTEIN 19"/>
    <property type="match status" value="1"/>
</dbReference>
<evidence type="ECO:0000256" key="4">
    <source>
        <dbReference type="ARBA" id="ARBA00022989"/>
    </source>
</evidence>
<evidence type="ECO:0000313" key="7">
    <source>
        <dbReference type="EMBL" id="AHY48045.1"/>
    </source>
</evidence>
<dbReference type="EMBL" id="CP007514">
    <property type="protein sequence ID" value="AHY48045.1"/>
    <property type="molecule type" value="Genomic_DNA"/>
</dbReference>
<protein>
    <submittedName>
        <fullName evidence="7">Putative membrane protein</fullName>
    </submittedName>
</protein>
<dbReference type="Proteomes" id="UP000025229">
    <property type="component" value="Chromosome"/>
</dbReference>
<gene>
    <name evidence="7" type="ORF">RradSPS_2762</name>
</gene>
<accession>A0A023X7P0</accession>
<evidence type="ECO:0000256" key="5">
    <source>
        <dbReference type="ARBA" id="ARBA00023136"/>
    </source>
</evidence>
<dbReference type="KEGG" id="rrd:RradSPS_2762"/>
<name>A0A023X7P0_RUBRA</name>
<feature type="transmembrane region" description="Helical" evidence="6">
    <location>
        <begin position="240"/>
        <end position="258"/>
    </location>
</feature>
<dbReference type="PANTHER" id="PTHR13353">
    <property type="entry name" value="TRANSMEMBRANE PROTEIN 19"/>
    <property type="match status" value="1"/>
</dbReference>
<feature type="transmembrane region" description="Helical" evidence="6">
    <location>
        <begin position="113"/>
        <end position="141"/>
    </location>
</feature>
<dbReference type="HOGENOM" id="CLU_036918_2_2_11"/>
<keyword evidence="3 6" id="KW-0812">Transmembrane</keyword>
<organism evidence="7 8">
    <name type="scientific">Rubrobacter radiotolerans</name>
    <name type="common">Arthrobacter radiotolerans</name>
    <dbReference type="NCBI Taxonomy" id="42256"/>
    <lineage>
        <taxon>Bacteria</taxon>
        <taxon>Bacillati</taxon>
        <taxon>Actinomycetota</taxon>
        <taxon>Rubrobacteria</taxon>
        <taxon>Rubrobacterales</taxon>
        <taxon>Rubrobacteraceae</taxon>
        <taxon>Rubrobacter</taxon>
    </lineage>
</organism>
<dbReference type="STRING" id="42256.RradSPS_2762"/>
<evidence type="ECO:0000256" key="1">
    <source>
        <dbReference type="ARBA" id="ARBA00004141"/>
    </source>
</evidence>
<evidence type="ECO:0000313" key="8">
    <source>
        <dbReference type="Proteomes" id="UP000025229"/>
    </source>
</evidence>
<keyword evidence="5 6" id="KW-0472">Membrane</keyword>
<keyword evidence="8" id="KW-1185">Reference proteome</keyword>
<comment type="similarity">
    <text evidence="2">Belongs to the TMEM19 family.</text>
</comment>
<dbReference type="AlphaFoldDB" id="A0A023X7P0"/>
<dbReference type="Pfam" id="PF01940">
    <property type="entry name" value="DUF92"/>
    <property type="match status" value="1"/>
</dbReference>
<evidence type="ECO:0000256" key="6">
    <source>
        <dbReference type="SAM" id="Phobius"/>
    </source>
</evidence>
<evidence type="ECO:0000256" key="2">
    <source>
        <dbReference type="ARBA" id="ARBA00009012"/>
    </source>
</evidence>
<feature type="transmembrane region" description="Helical" evidence="6">
    <location>
        <begin position="180"/>
        <end position="202"/>
    </location>
</feature>
<proteinExistence type="inferred from homology"/>
<sequence>MRVLRRAAYGAPARRQGSGSLEPSGMLSSVLIAAAVTALFAALAYALGMVGRSGALGGFVIGTAVFLFSGPEGFALLALFVLGGSALTKLGYGRKSRAGTAETYGGRRGARNALANCSVAVLLAALYAVTGSGALLVAFAASLGAAFADTAESEVGQLYGGEPRLITDLRPVPPGTDGAVSLPGTLAGLAAAALMAFAALVLGIADGTGAALIVAVAGFAGTLADSLIGAKLPQLGNEATNLACTLVAAGISLLLLALV</sequence>
<evidence type="ECO:0000256" key="3">
    <source>
        <dbReference type="ARBA" id="ARBA00022692"/>
    </source>
</evidence>
<comment type="subcellular location">
    <subcellularLocation>
        <location evidence="1">Membrane</location>
        <topology evidence="1">Multi-pass membrane protein</topology>
    </subcellularLocation>
</comment>
<dbReference type="GO" id="GO:0016020">
    <property type="term" value="C:membrane"/>
    <property type="evidence" value="ECO:0007669"/>
    <property type="project" value="UniProtKB-SubCell"/>
</dbReference>